<dbReference type="EMBL" id="MRZV01000044">
    <property type="protein sequence ID" value="PIK60936.1"/>
    <property type="molecule type" value="Genomic_DNA"/>
</dbReference>
<feature type="domain" description="Ig-like" evidence="9">
    <location>
        <begin position="723"/>
        <end position="813"/>
    </location>
</feature>
<dbReference type="InterPro" id="IPR007110">
    <property type="entry name" value="Ig-like_dom"/>
</dbReference>
<evidence type="ECO:0000313" key="10">
    <source>
        <dbReference type="EMBL" id="PIK60936.1"/>
    </source>
</evidence>
<evidence type="ECO:0000256" key="8">
    <source>
        <dbReference type="SAM" id="MobiDB-lite"/>
    </source>
</evidence>
<feature type="compositionally biased region" description="Polar residues" evidence="8">
    <location>
        <begin position="501"/>
        <end position="513"/>
    </location>
</feature>
<evidence type="ECO:0000259" key="9">
    <source>
        <dbReference type="PROSITE" id="PS50835"/>
    </source>
</evidence>
<evidence type="ECO:0000256" key="6">
    <source>
        <dbReference type="ARBA" id="ARBA00023157"/>
    </source>
</evidence>
<dbReference type="InterPro" id="IPR013098">
    <property type="entry name" value="Ig_I-set"/>
</dbReference>
<keyword evidence="11" id="KW-1185">Reference proteome</keyword>
<dbReference type="InterPro" id="IPR003598">
    <property type="entry name" value="Ig_sub2"/>
</dbReference>
<dbReference type="Proteomes" id="UP000230750">
    <property type="component" value="Unassembled WGS sequence"/>
</dbReference>
<dbReference type="SUPFAM" id="SSF48726">
    <property type="entry name" value="Immunoglobulin"/>
    <property type="match status" value="10"/>
</dbReference>
<dbReference type="InterPro" id="IPR036179">
    <property type="entry name" value="Ig-like_dom_sf"/>
</dbReference>
<feature type="domain" description="Ig-like" evidence="9">
    <location>
        <begin position="58"/>
        <end position="147"/>
    </location>
</feature>
<dbReference type="CDD" id="cd00096">
    <property type="entry name" value="Ig"/>
    <property type="match status" value="2"/>
</dbReference>
<feature type="region of interest" description="Disordered" evidence="8">
    <location>
        <begin position="698"/>
        <end position="728"/>
    </location>
</feature>
<dbReference type="PROSITE" id="PS50835">
    <property type="entry name" value="IG_LIKE"/>
    <property type="match status" value="8"/>
</dbReference>
<protein>
    <recommendedName>
        <fullName evidence="9">Ig-like domain-containing protein</fullName>
    </recommendedName>
</protein>
<feature type="domain" description="Ig-like" evidence="9">
    <location>
        <begin position="623"/>
        <end position="712"/>
    </location>
</feature>
<keyword evidence="7" id="KW-0393">Immunoglobulin domain</keyword>
<dbReference type="OrthoDB" id="5969272at2759"/>
<dbReference type="PANTHER" id="PTHR45080">
    <property type="entry name" value="CONTACTIN 5"/>
    <property type="match status" value="1"/>
</dbReference>
<keyword evidence="3" id="KW-0963">Cytoplasm</keyword>
<gene>
    <name evidence="10" type="ORF">BSL78_02111</name>
</gene>
<keyword evidence="5" id="KW-0677">Repeat</keyword>
<dbReference type="PRINTS" id="PR01832">
    <property type="entry name" value="VEGFRECEPTOR"/>
</dbReference>
<dbReference type="GO" id="GO:0031672">
    <property type="term" value="C:A band"/>
    <property type="evidence" value="ECO:0007669"/>
    <property type="project" value="UniProtKB-ARBA"/>
</dbReference>
<proteinExistence type="inferred from homology"/>
<comment type="subcellular location">
    <subcellularLocation>
        <location evidence="1">Cytoplasm</location>
    </subcellularLocation>
</comment>
<evidence type="ECO:0000313" key="11">
    <source>
        <dbReference type="Proteomes" id="UP000230750"/>
    </source>
</evidence>
<dbReference type="SMART" id="SM00408">
    <property type="entry name" value="IGc2"/>
    <property type="match status" value="9"/>
</dbReference>
<comment type="similarity">
    <text evidence="2">Belongs to the protein kinase superfamily. CAMK Ser/Thr protein kinase family.</text>
</comment>
<feature type="compositionally biased region" description="Polar residues" evidence="8">
    <location>
        <begin position="596"/>
        <end position="613"/>
    </location>
</feature>
<reference evidence="10 11" key="1">
    <citation type="journal article" date="2017" name="PLoS Biol.">
        <title>The sea cucumber genome provides insights into morphological evolution and visceral regeneration.</title>
        <authorList>
            <person name="Zhang X."/>
            <person name="Sun L."/>
            <person name="Yuan J."/>
            <person name="Sun Y."/>
            <person name="Gao Y."/>
            <person name="Zhang L."/>
            <person name="Li S."/>
            <person name="Dai H."/>
            <person name="Hamel J.F."/>
            <person name="Liu C."/>
            <person name="Yu Y."/>
            <person name="Liu S."/>
            <person name="Lin W."/>
            <person name="Guo K."/>
            <person name="Jin S."/>
            <person name="Xu P."/>
            <person name="Storey K.B."/>
            <person name="Huan P."/>
            <person name="Zhang T."/>
            <person name="Zhou Y."/>
            <person name="Zhang J."/>
            <person name="Lin C."/>
            <person name="Li X."/>
            <person name="Xing L."/>
            <person name="Huo D."/>
            <person name="Sun M."/>
            <person name="Wang L."/>
            <person name="Mercier A."/>
            <person name="Li F."/>
            <person name="Yang H."/>
            <person name="Xiang J."/>
        </authorList>
    </citation>
    <scope>NUCLEOTIDE SEQUENCE [LARGE SCALE GENOMIC DNA]</scope>
    <source>
        <strain evidence="10">Shaxun</strain>
        <tissue evidence="10">Muscle</tissue>
    </source>
</reference>
<dbReference type="Gene3D" id="2.60.40.10">
    <property type="entry name" value="Immunoglobulins"/>
    <property type="match status" value="10"/>
</dbReference>
<comment type="caution">
    <text evidence="10">The sequence shown here is derived from an EMBL/GenBank/DDBJ whole genome shotgun (WGS) entry which is preliminary data.</text>
</comment>
<evidence type="ECO:0000256" key="1">
    <source>
        <dbReference type="ARBA" id="ARBA00004496"/>
    </source>
</evidence>
<dbReference type="InterPro" id="IPR013783">
    <property type="entry name" value="Ig-like_fold"/>
</dbReference>
<feature type="domain" description="Ig-like" evidence="9">
    <location>
        <begin position="222"/>
        <end position="413"/>
    </location>
</feature>
<accession>A0A2G8LKZ9</accession>
<keyword evidence="4" id="KW-0732">Signal</keyword>
<dbReference type="GO" id="GO:0005886">
    <property type="term" value="C:plasma membrane"/>
    <property type="evidence" value="ECO:0007669"/>
    <property type="project" value="TreeGrafter"/>
</dbReference>
<feature type="compositionally biased region" description="Polar residues" evidence="8">
    <location>
        <begin position="698"/>
        <end position="712"/>
    </location>
</feature>
<keyword evidence="6" id="KW-1015">Disulfide bond</keyword>
<dbReference type="PANTHER" id="PTHR45080:SF8">
    <property type="entry name" value="IG-LIKE DOMAIN-CONTAINING PROTEIN"/>
    <property type="match status" value="1"/>
</dbReference>
<evidence type="ECO:0000256" key="4">
    <source>
        <dbReference type="ARBA" id="ARBA00022729"/>
    </source>
</evidence>
<feature type="domain" description="Ig-like" evidence="9">
    <location>
        <begin position="424"/>
        <end position="513"/>
    </location>
</feature>
<sequence length="917" mass="98686">MSHHYEITSRGGEASLKIPEAMEDDGGVYSCLATNPSGQDSTSCNILVAAPEPPPSKPHFTSRLEPELSLTDGEPLVLKCKVGGYPPPKTTWYKDGTPLKNEVPFEITSRGGEAVFRIPEAMEDDGGVYSCLATNPSGQDSTSSNVTVAGGYPPPKTTWYKDGTPLKNEVPYEITSRGGEASLRIPEAMEDDGGVYSCLATNPSGQDSTSSNVTVAAPEPPPSKAHFIIRLEPSKDLNYEEPLVLRCKVGGYPPPKVIWYKDGTQLINEAPYELFSDGGEQSLFFPQTEEEDGGVFHVLSPTLQARMPVLAMSQWQLLLLSDDSPFGDDTPRSTIRGPLRFYPISFSFTPPAVTTLWYKDGVQLRNEAPYELTSGRAGDQKLTIPQSEEGDSGVYSCLASNPSGQDTTSCNVSVAAAEPPPTRPHFISRLEPEYNLPDGEPMTLKCKVGGYPPPKTMWYKDGIQLKNEPPYEISTRGGEQTLKMPQAEENDGGVYSCLATNPSGQDSTSSNITIAAPQPPPSKPHFTSRLEPEQNLQSGEPLALKCKVGGYPPKITWFKDGAPLKNELPYEISNRGGESLLTIPQTEEEDGGVYTCQASNPSGQETSSSNVSVSAREPPPSKPHFITRLEPELNLPSGEPMVLKCKVGGYPPPKTIWYKDGVLLRNEAPYEISSRGSEVTLKIPQAQDDDSGVYSCLATNPSGQDSTSSNVTVAAPEPPPSKPHFTSKLPPEFKVPPEEPLLLKCKVSGYPPPKVTWYKDGVPLKNEPRYVIGQTKNGEATLHVPQTAEDDSGVYSCLASNPSGQESSNSNVSVAALEPPSSKPLFVTRLSPELGVLSGEPVMLKCKVGGYPPPKTAWYKDGVPLRNEPPYEISSRGGEHCLQIPSSTEADSGTFTCVAANPSGQDKTACNLAVTGV</sequence>
<evidence type="ECO:0000256" key="2">
    <source>
        <dbReference type="ARBA" id="ARBA00006692"/>
    </source>
</evidence>
<organism evidence="10 11">
    <name type="scientific">Stichopus japonicus</name>
    <name type="common">Sea cucumber</name>
    <dbReference type="NCBI Taxonomy" id="307972"/>
    <lineage>
        <taxon>Eukaryota</taxon>
        <taxon>Metazoa</taxon>
        <taxon>Echinodermata</taxon>
        <taxon>Eleutherozoa</taxon>
        <taxon>Echinozoa</taxon>
        <taxon>Holothuroidea</taxon>
        <taxon>Aspidochirotacea</taxon>
        <taxon>Aspidochirotida</taxon>
        <taxon>Stichopodidae</taxon>
        <taxon>Apostichopus</taxon>
    </lineage>
</organism>
<evidence type="ECO:0000256" key="5">
    <source>
        <dbReference type="ARBA" id="ARBA00022737"/>
    </source>
</evidence>
<dbReference type="STRING" id="307972.A0A2G8LKZ9"/>
<feature type="domain" description="Ig-like" evidence="9">
    <location>
        <begin position="824"/>
        <end position="915"/>
    </location>
</feature>
<dbReference type="FunFam" id="2.60.40.10:FF:000345">
    <property type="entry name" value="Muscle M-line assembly protein unc-89"/>
    <property type="match status" value="6"/>
</dbReference>
<dbReference type="Pfam" id="PF07679">
    <property type="entry name" value="I-set"/>
    <property type="match status" value="10"/>
</dbReference>
<feature type="domain" description="Ig-like" evidence="9">
    <location>
        <begin position="148"/>
        <end position="214"/>
    </location>
</feature>
<name>A0A2G8LKZ9_STIJA</name>
<feature type="region of interest" description="Disordered" evidence="8">
    <location>
        <begin position="596"/>
        <end position="624"/>
    </location>
</feature>
<feature type="region of interest" description="Disordered" evidence="8">
    <location>
        <begin position="501"/>
        <end position="538"/>
    </location>
</feature>
<dbReference type="FunFam" id="2.60.40.10:FF:000107">
    <property type="entry name" value="Myosin, light chain kinase a"/>
    <property type="match status" value="1"/>
</dbReference>
<dbReference type="InterPro" id="IPR003599">
    <property type="entry name" value="Ig_sub"/>
</dbReference>
<feature type="region of interest" description="Disordered" evidence="8">
    <location>
        <begin position="407"/>
        <end position="428"/>
    </location>
</feature>
<dbReference type="GO" id="GO:0007156">
    <property type="term" value="P:homophilic cell adhesion via plasma membrane adhesion molecules"/>
    <property type="evidence" value="ECO:0007669"/>
    <property type="project" value="TreeGrafter"/>
</dbReference>
<evidence type="ECO:0000256" key="3">
    <source>
        <dbReference type="ARBA" id="ARBA00022490"/>
    </source>
</evidence>
<evidence type="ECO:0000256" key="7">
    <source>
        <dbReference type="ARBA" id="ARBA00023319"/>
    </source>
</evidence>
<feature type="domain" description="Ig-like" evidence="9">
    <location>
        <begin position="524"/>
        <end position="612"/>
    </location>
</feature>
<dbReference type="AlphaFoldDB" id="A0A2G8LKZ9"/>
<dbReference type="InterPro" id="IPR050958">
    <property type="entry name" value="Cell_Adh-Cytoskel_Orgn"/>
</dbReference>
<dbReference type="SMART" id="SM00409">
    <property type="entry name" value="IG"/>
    <property type="match status" value="9"/>
</dbReference>